<keyword evidence="1" id="KW-0004">4Fe-4S</keyword>
<dbReference type="Proteomes" id="UP000432715">
    <property type="component" value="Unassembled WGS sequence"/>
</dbReference>
<dbReference type="GO" id="GO:0051539">
    <property type="term" value="F:4 iron, 4 sulfur cluster binding"/>
    <property type="evidence" value="ECO:0007669"/>
    <property type="project" value="UniProtKB-KW"/>
</dbReference>
<dbReference type="PROSITE" id="PS51379">
    <property type="entry name" value="4FE4S_FER_2"/>
    <property type="match status" value="2"/>
</dbReference>
<keyword evidence="2" id="KW-0479">Metal-binding</keyword>
<protein>
    <submittedName>
        <fullName evidence="6">Ferredoxin family protein</fullName>
    </submittedName>
</protein>
<organism evidence="6 7">
    <name type="scientific">Alkaliphilus pronyensis</name>
    <dbReference type="NCBI Taxonomy" id="1482732"/>
    <lineage>
        <taxon>Bacteria</taxon>
        <taxon>Bacillati</taxon>
        <taxon>Bacillota</taxon>
        <taxon>Clostridia</taxon>
        <taxon>Peptostreptococcales</taxon>
        <taxon>Natronincolaceae</taxon>
        <taxon>Alkaliphilus</taxon>
    </lineage>
</organism>
<keyword evidence="4" id="KW-0411">Iron-sulfur</keyword>
<dbReference type="SUPFAM" id="SSF54862">
    <property type="entry name" value="4Fe-4S ferredoxins"/>
    <property type="match status" value="1"/>
</dbReference>
<proteinExistence type="predicted"/>
<dbReference type="Pfam" id="PF12837">
    <property type="entry name" value="Fer4_6"/>
    <property type="match status" value="1"/>
</dbReference>
<feature type="domain" description="4Fe-4S ferredoxin-type" evidence="5">
    <location>
        <begin position="39"/>
        <end position="69"/>
    </location>
</feature>
<dbReference type="PANTHER" id="PTHR43687">
    <property type="entry name" value="ADENYLYLSULFATE REDUCTASE, BETA SUBUNIT"/>
    <property type="match status" value="1"/>
</dbReference>
<accession>A0A6I0FKV9</accession>
<dbReference type="OrthoDB" id="2965668at2"/>
<dbReference type="InterPro" id="IPR017896">
    <property type="entry name" value="4Fe4S_Fe-S-bd"/>
</dbReference>
<dbReference type="InterPro" id="IPR050572">
    <property type="entry name" value="Fe-S_Ferredoxin"/>
</dbReference>
<dbReference type="InterPro" id="IPR017900">
    <property type="entry name" value="4Fe4S_Fe_S_CS"/>
</dbReference>
<gene>
    <name evidence="6" type="ORF">F8154_01040</name>
</gene>
<evidence type="ECO:0000259" key="5">
    <source>
        <dbReference type="PROSITE" id="PS51379"/>
    </source>
</evidence>
<comment type="caution">
    <text evidence="6">The sequence shown here is derived from an EMBL/GenBank/DDBJ whole genome shotgun (WGS) entry which is preliminary data.</text>
</comment>
<reference evidence="6 7" key="1">
    <citation type="submission" date="2019-10" db="EMBL/GenBank/DDBJ databases">
        <title>Alkaliphilus serpentinus sp. nov. and Alkaliphilus pronyensis sp. nov., two novel anaerobic alkaliphilic species isolated from the serpentinized-hosted hydrothermal field of the Prony Bay (New Caledonia).</title>
        <authorList>
            <person name="Postec A."/>
        </authorList>
    </citation>
    <scope>NUCLEOTIDE SEQUENCE [LARGE SCALE GENOMIC DNA]</scope>
    <source>
        <strain evidence="6 7">LacV</strain>
    </source>
</reference>
<dbReference type="PANTHER" id="PTHR43687:SF1">
    <property type="entry name" value="FERREDOXIN III"/>
    <property type="match status" value="1"/>
</dbReference>
<dbReference type="RefSeq" id="WP_151859727.1">
    <property type="nucleotide sequence ID" value="NZ_WBZC01000003.1"/>
</dbReference>
<dbReference type="PROSITE" id="PS00198">
    <property type="entry name" value="4FE4S_FER_1"/>
    <property type="match status" value="1"/>
</dbReference>
<evidence type="ECO:0000313" key="6">
    <source>
        <dbReference type="EMBL" id="KAB3539048.1"/>
    </source>
</evidence>
<evidence type="ECO:0000256" key="2">
    <source>
        <dbReference type="ARBA" id="ARBA00022723"/>
    </source>
</evidence>
<dbReference type="AlphaFoldDB" id="A0A6I0FKV9"/>
<dbReference type="Gene3D" id="3.30.70.20">
    <property type="match status" value="1"/>
</dbReference>
<dbReference type="GO" id="GO:0046872">
    <property type="term" value="F:metal ion binding"/>
    <property type="evidence" value="ECO:0007669"/>
    <property type="project" value="UniProtKB-KW"/>
</dbReference>
<feature type="domain" description="4Fe-4S ferredoxin-type" evidence="5">
    <location>
        <begin position="9"/>
        <end position="38"/>
    </location>
</feature>
<dbReference type="EMBL" id="WBZC01000003">
    <property type="protein sequence ID" value="KAB3539048.1"/>
    <property type="molecule type" value="Genomic_DNA"/>
</dbReference>
<evidence type="ECO:0000313" key="7">
    <source>
        <dbReference type="Proteomes" id="UP000432715"/>
    </source>
</evidence>
<evidence type="ECO:0000256" key="3">
    <source>
        <dbReference type="ARBA" id="ARBA00023004"/>
    </source>
</evidence>
<evidence type="ECO:0000256" key="1">
    <source>
        <dbReference type="ARBA" id="ARBA00022485"/>
    </source>
</evidence>
<evidence type="ECO:0000256" key="4">
    <source>
        <dbReference type="ARBA" id="ARBA00023014"/>
    </source>
</evidence>
<keyword evidence="7" id="KW-1185">Reference proteome</keyword>
<keyword evidence="3" id="KW-0408">Iron</keyword>
<name>A0A6I0FKV9_9FIRM</name>
<sequence length="116" mass="13110">MKGFLKGIWHPVIDMSKCRNCGFCYEFCPKGVFVKSNAGVEVKNHSECVDGCHGCEWKCPSNAISFPEPITREYVVKVVRWSKDKGRAYPDAFVNYAIKNNIITEEDLKDEALGKS</sequence>